<comment type="caution">
    <text evidence="3">The sequence shown here is derived from an EMBL/GenBank/DDBJ whole genome shotgun (WGS) entry which is preliminary data.</text>
</comment>
<feature type="transmembrane region" description="Helical" evidence="1">
    <location>
        <begin position="21"/>
        <end position="42"/>
    </location>
</feature>
<evidence type="ECO:0000256" key="1">
    <source>
        <dbReference type="SAM" id="Phobius"/>
    </source>
</evidence>
<feature type="domain" description="Phosphatidic acid phosphatase type 2/haloperoxidase" evidence="2">
    <location>
        <begin position="116"/>
        <end position="229"/>
    </location>
</feature>
<dbReference type="SUPFAM" id="SSF48317">
    <property type="entry name" value="Acid phosphatase/Vanadium-dependent haloperoxidase"/>
    <property type="match status" value="1"/>
</dbReference>
<evidence type="ECO:0000259" key="2">
    <source>
        <dbReference type="SMART" id="SM00014"/>
    </source>
</evidence>
<keyword evidence="1" id="KW-1133">Transmembrane helix</keyword>
<keyword evidence="4" id="KW-1185">Reference proteome</keyword>
<proteinExistence type="predicted"/>
<accession>A0A4Y9RSS2</accession>
<protein>
    <submittedName>
        <fullName evidence="3">Phosphatase PAP2 family protein</fullName>
    </submittedName>
</protein>
<dbReference type="InterPro" id="IPR036938">
    <property type="entry name" value="PAP2/HPO_sf"/>
</dbReference>
<dbReference type="Proteomes" id="UP000298216">
    <property type="component" value="Unassembled WGS sequence"/>
</dbReference>
<sequence>MTQSLTLADIRSILIRVLTVARTEIAALAALFVVAAGVLTFVELADDMTEADGIAFDNHILALMRPYADDPGRPWGPWWLKEAAADLTSLGGISVLGLFALIVIVFLLSQRKWLSSLLLVVGLAGGVALSEGLKAVFERARPPAAMQAVETINASFPSGHALLSTVFYLTVAVMLTRAFPRERFKVFVLGVGILMALLVGLTRIYLGAHWATDVFAGWAVGAAWAMALWLVAYGVARWQKRRRAPLQDEPSPIEVETTIAATKV</sequence>
<evidence type="ECO:0000313" key="4">
    <source>
        <dbReference type="Proteomes" id="UP000298216"/>
    </source>
</evidence>
<feature type="transmembrane region" description="Helical" evidence="1">
    <location>
        <begin position="187"/>
        <end position="208"/>
    </location>
</feature>
<dbReference type="CDD" id="cd03392">
    <property type="entry name" value="PAP2_like_2"/>
    <property type="match status" value="1"/>
</dbReference>
<dbReference type="EMBL" id="SPVH01000006">
    <property type="protein sequence ID" value="TFW11933.1"/>
    <property type="molecule type" value="Genomic_DNA"/>
</dbReference>
<dbReference type="OrthoDB" id="9801622at2"/>
<dbReference type="Gene3D" id="1.20.144.10">
    <property type="entry name" value="Phosphatidic acid phosphatase type 2/haloperoxidase"/>
    <property type="match status" value="2"/>
</dbReference>
<feature type="transmembrane region" description="Helical" evidence="1">
    <location>
        <begin position="116"/>
        <end position="137"/>
    </location>
</feature>
<evidence type="ECO:0000313" key="3">
    <source>
        <dbReference type="EMBL" id="TFW11933.1"/>
    </source>
</evidence>
<dbReference type="AlphaFoldDB" id="A0A4Y9RSS2"/>
<dbReference type="PANTHER" id="PTHR14969:SF13">
    <property type="entry name" value="AT30094P"/>
    <property type="match status" value="1"/>
</dbReference>
<dbReference type="RefSeq" id="WP_135194421.1">
    <property type="nucleotide sequence ID" value="NZ_SPVH01000006.1"/>
</dbReference>
<keyword evidence="1" id="KW-0812">Transmembrane</keyword>
<dbReference type="Pfam" id="PF01569">
    <property type="entry name" value="PAP2"/>
    <property type="match status" value="1"/>
</dbReference>
<feature type="transmembrane region" description="Helical" evidence="1">
    <location>
        <begin position="214"/>
        <end position="236"/>
    </location>
</feature>
<keyword evidence="1" id="KW-0472">Membrane</keyword>
<dbReference type="PANTHER" id="PTHR14969">
    <property type="entry name" value="SPHINGOSINE-1-PHOSPHATE PHOSPHOHYDROLASE"/>
    <property type="match status" value="1"/>
</dbReference>
<dbReference type="InterPro" id="IPR000326">
    <property type="entry name" value="PAP2/HPO"/>
</dbReference>
<feature type="transmembrane region" description="Helical" evidence="1">
    <location>
        <begin position="87"/>
        <end position="109"/>
    </location>
</feature>
<name>A0A4Y9RSS2_9CAUL</name>
<feature type="transmembrane region" description="Helical" evidence="1">
    <location>
        <begin position="157"/>
        <end position="175"/>
    </location>
</feature>
<organism evidence="3 4">
    <name type="scientific">Brevundimonas intermedia</name>
    <dbReference type="NCBI Taxonomy" id="74315"/>
    <lineage>
        <taxon>Bacteria</taxon>
        <taxon>Pseudomonadati</taxon>
        <taxon>Pseudomonadota</taxon>
        <taxon>Alphaproteobacteria</taxon>
        <taxon>Caulobacterales</taxon>
        <taxon>Caulobacteraceae</taxon>
        <taxon>Brevundimonas</taxon>
    </lineage>
</organism>
<gene>
    <name evidence="3" type="ORF">EGY25_07675</name>
</gene>
<reference evidence="3 4" key="1">
    <citation type="submission" date="2019-03" db="EMBL/GenBank/DDBJ databases">
        <title>Draft genome of Brevundimonas sp. a heavy metal resistant soil bacteria.</title>
        <authorList>
            <person name="Soto J."/>
        </authorList>
    </citation>
    <scope>NUCLEOTIDE SEQUENCE [LARGE SCALE GENOMIC DNA]</scope>
    <source>
        <strain evidence="3 4">B-10</strain>
    </source>
</reference>
<dbReference type="SMART" id="SM00014">
    <property type="entry name" value="acidPPc"/>
    <property type="match status" value="1"/>
</dbReference>